<keyword evidence="5 13" id="KW-0255">Endonuclease</keyword>
<comment type="cofactor">
    <cofactor evidence="13">
        <name>Mg(2+)</name>
        <dbReference type="ChEBI" id="CHEBI:18420"/>
    </cofactor>
    <text evidence="13">Binds 2 Mg(2+) ion per subunit.</text>
</comment>
<comment type="subcellular location">
    <subcellularLocation>
        <location evidence="13">Cytoplasm</location>
    </subcellularLocation>
</comment>
<comment type="function">
    <text evidence="13">The RuvA-RuvB-RuvC complex processes Holliday junction (HJ) DNA during genetic recombination and DNA repair. Endonuclease that resolves HJ intermediates. Cleaves cruciform DNA by making single-stranded nicks across the HJ at symmetrical positions within the homologous arms, yielding a 5'-phosphate and a 3'-hydroxyl group; requires a central core of homology in the junction. The consensus cleavage sequence is 5'-(A/T)TT(C/G)-3'. Cleavage occurs on the 3'-side of the TT dinucleotide at the point of strand exchange. HJ branch migration catalyzed by RuvA-RuvB allows RuvC to scan DNA until it finds its consensus sequence, where it cleaves and resolves the cruciform DNA.</text>
</comment>
<feature type="binding site" evidence="13">
    <location>
        <position position="71"/>
    </location>
    <ligand>
        <name>Mg(2+)</name>
        <dbReference type="ChEBI" id="CHEBI:18420"/>
        <label>2</label>
    </ligand>
</feature>
<dbReference type="PROSITE" id="PS01321">
    <property type="entry name" value="RUVC"/>
    <property type="match status" value="1"/>
</dbReference>
<feature type="binding site" evidence="13">
    <location>
        <position position="11"/>
    </location>
    <ligand>
        <name>Mg(2+)</name>
        <dbReference type="ChEBI" id="CHEBI:18420"/>
        <label>1</label>
    </ligand>
</feature>
<dbReference type="KEGG" id="cagg:HYG79_04640"/>
<evidence type="ECO:0000256" key="8">
    <source>
        <dbReference type="ARBA" id="ARBA00022842"/>
    </source>
</evidence>
<keyword evidence="9 13" id="KW-0238">DNA-binding</keyword>
<evidence type="ECO:0000256" key="5">
    <source>
        <dbReference type="ARBA" id="ARBA00022759"/>
    </source>
</evidence>
<dbReference type="PRINTS" id="PR00696">
    <property type="entry name" value="RSOLVASERUVC"/>
</dbReference>
<dbReference type="InterPro" id="IPR002176">
    <property type="entry name" value="X-over_junc_endoDNase_RuvC"/>
</dbReference>
<evidence type="ECO:0000256" key="3">
    <source>
        <dbReference type="ARBA" id="ARBA00022722"/>
    </source>
</evidence>
<comment type="similarity">
    <text evidence="1 13">Belongs to the RuvC family.</text>
</comment>
<comment type="subunit">
    <text evidence="13">Homodimer which binds Holliday junction (HJ) DNA. The HJ becomes 2-fold symmetrical on binding to RuvC with unstacked arms; it has a different conformation from HJ DNA in complex with RuvA. In the full resolvosome a probable DNA-RuvA(4)-RuvB(12)-RuvC(2) complex forms which resolves the HJ.</text>
</comment>
<evidence type="ECO:0000256" key="4">
    <source>
        <dbReference type="ARBA" id="ARBA00022723"/>
    </source>
</evidence>
<dbReference type="FunFam" id="3.30.420.10:FF:000002">
    <property type="entry name" value="Crossover junction endodeoxyribonuclease RuvC"/>
    <property type="match status" value="1"/>
</dbReference>
<dbReference type="CDD" id="cd16962">
    <property type="entry name" value="RuvC"/>
    <property type="match status" value="1"/>
</dbReference>
<dbReference type="InterPro" id="IPR012337">
    <property type="entry name" value="RNaseH-like_sf"/>
</dbReference>
<evidence type="ECO:0000256" key="13">
    <source>
        <dbReference type="HAMAP-Rule" id="MF_00034"/>
    </source>
</evidence>
<dbReference type="Pfam" id="PF02075">
    <property type="entry name" value="RuvC"/>
    <property type="match status" value="1"/>
</dbReference>
<dbReference type="InterPro" id="IPR036397">
    <property type="entry name" value="RNaseH_sf"/>
</dbReference>
<feature type="active site" evidence="13">
    <location>
        <position position="11"/>
    </location>
</feature>
<name>A0A7H9AMH7_9FLAO</name>
<accession>A0A7H9AMH7</accession>
<evidence type="ECO:0000256" key="2">
    <source>
        <dbReference type="ARBA" id="ARBA00022490"/>
    </source>
</evidence>
<keyword evidence="11 13" id="KW-0234">DNA repair</keyword>
<dbReference type="GO" id="GO:0048476">
    <property type="term" value="C:Holliday junction resolvase complex"/>
    <property type="evidence" value="ECO:0007669"/>
    <property type="project" value="UniProtKB-UniRule"/>
</dbReference>
<evidence type="ECO:0000256" key="11">
    <source>
        <dbReference type="ARBA" id="ARBA00023204"/>
    </source>
</evidence>
<evidence type="ECO:0000256" key="7">
    <source>
        <dbReference type="ARBA" id="ARBA00022801"/>
    </source>
</evidence>
<dbReference type="PANTHER" id="PTHR30194">
    <property type="entry name" value="CROSSOVER JUNCTION ENDODEOXYRIBONUCLEASE RUVC"/>
    <property type="match status" value="1"/>
</dbReference>
<dbReference type="GO" id="GO:0000287">
    <property type="term" value="F:magnesium ion binding"/>
    <property type="evidence" value="ECO:0007669"/>
    <property type="project" value="UniProtKB-UniRule"/>
</dbReference>
<feature type="binding site" evidence="13">
    <location>
        <position position="144"/>
    </location>
    <ligand>
        <name>Mg(2+)</name>
        <dbReference type="ChEBI" id="CHEBI:18420"/>
        <label>1</label>
    </ligand>
</feature>
<dbReference type="RefSeq" id="WP_179240996.1">
    <property type="nucleotide sequence ID" value="NZ_CP058595.1"/>
</dbReference>
<dbReference type="Gene3D" id="3.30.420.10">
    <property type="entry name" value="Ribonuclease H-like superfamily/Ribonuclease H"/>
    <property type="match status" value="1"/>
</dbReference>
<dbReference type="EMBL" id="CP058595">
    <property type="protein sequence ID" value="QLG44662.1"/>
    <property type="molecule type" value="Genomic_DNA"/>
</dbReference>
<keyword evidence="10 13" id="KW-0233">DNA recombination</keyword>
<feature type="active site" evidence="13">
    <location>
        <position position="144"/>
    </location>
</feature>
<evidence type="ECO:0000313" key="15">
    <source>
        <dbReference type="EMBL" id="QLG44662.1"/>
    </source>
</evidence>
<dbReference type="EC" id="3.1.21.10" evidence="13 14"/>
<dbReference type="SUPFAM" id="SSF53098">
    <property type="entry name" value="Ribonuclease H-like"/>
    <property type="match status" value="1"/>
</dbReference>
<dbReference type="GO" id="GO:0006310">
    <property type="term" value="P:DNA recombination"/>
    <property type="evidence" value="ECO:0007669"/>
    <property type="project" value="UniProtKB-UniRule"/>
</dbReference>
<evidence type="ECO:0000256" key="1">
    <source>
        <dbReference type="ARBA" id="ARBA00009518"/>
    </source>
</evidence>
<gene>
    <name evidence="13 15" type="primary">ruvC</name>
    <name evidence="15" type="ORF">HYG79_04640</name>
</gene>
<evidence type="ECO:0000313" key="16">
    <source>
        <dbReference type="Proteomes" id="UP000509302"/>
    </source>
</evidence>
<dbReference type="GO" id="GO:0006281">
    <property type="term" value="P:DNA repair"/>
    <property type="evidence" value="ECO:0007669"/>
    <property type="project" value="UniProtKB-UniRule"/>
</dbReference>
<dbReference type="GO" id="GO:0003677">
    <property type="term" value="F:DNA binding"/>
    <property type="evidence" value="ECO:0007669"/>
    <property type="project" value="UniProtKB-KW"/>
</dbReference>
<keyword evidence="6 13" id="KW-0227">DNA damage</keyword>
<evidence type="ECO:0000256" key="6">
    <source>
        <dbReference type="ARBA" id="ARBA00022763"/>
    </source>
</evidence>
<dbReference type="Proteomes" id="UP000509302">
    <property type="component" value="Chromosome"/>
</dbReference>
<dbReference type="AlphaFoldDB" id="A0A7H9AMH7"/>
<evidence type="ECO:0000256" key="10">
    <source>
        <dbReference type="ARBA" id="ARBA00023172"/>
    </source>
</evidence>
<organism evidence="15 16">
    <name type="scientific">Costertonia aggregata</name>
    <dbReference type="NCBI Taxonomy" id="343403"/>
    <lineage>
        <taxon>Bacteria</taxon>
        <taxon>Pseudomonadati</taxon>
        <taxon>Bacteroidota</taxon>
        <taxon>Flavobacteriia</taxon>
        <taxon>Flavobacteriales</taxon>
        <taxon>Flavobacteriaceae</taxon>
        <taxon>Costertonia</taxon>
    </lineage>
</organism>
<evidence type="ECO:0000256" key="14">
    <source>
        <dbReference type="NCBIfam" id="TIGR00228"/>
    </source>
</evidence>
<keyword evidence="16" id="KW-1185">Reference proteome</keyword>
<evidence type="ECO:0000256" key="12">
    <source>
        <dbReference type="ARBA" id="ARBA00029354"/>
    </source>
</evidence>
<dbReference type="GO" id="GO:0005737">
    <property type="term" value="C:cytoplasm"/>
    <property type="evidence" value="ECO:0007669"/>
    <property type="project" value="UniProtKB-SubCell"/>
</dbReference>
<keyword evidence="3 13" id="KW-0540">Nuclease</keyword>
<protein>
    <recommendedName>
        <fullName evidence="13 14">Crossover junction endodeoxyribonuclease RuvC</fullName>
        <ecNumber evidence="13 14">3.1.21.10</ecNumber>
    </recommendedName>
    <alternativeName>
        <fullName evidence="13">Holliday junction nuclease RuvC</fullName>
    </alternativeName>
    <alternativeName>
        <fullName evidence="13">Holliday junction resolvase RuvC</fullName>
    </alternativeName>
</protein>
<dbReference type="PANTHER" id="PTHR30194:SF3">
    <property type="entry name" value="CROSSOVER JUNCTION ENDODEOXYRIBONUCLEASE RUVC"/>
    <property type="match status" value="1"/>
</dbReference>
<dbReference type="HAMAP" id="MF_00034">
    <property type="entry name" value="RuvC"/>
    <property type="match status" value="1"/>
</dbReference>
<evidence type="ECO:0000256" key="9">
    <source>
        <dbReference type="ARBA" id="ARBA00023125"/>
    </source>
</evidence>
<proteinExistence type="inferred from homology"/>
<dbReference type="InterPro" id="IPR020563">
    <property type="entry name" value="X-over_junc_endoDNase_Mg_BS"/>
</dbReference>
<feature type="active site" evidence="13">
    <location>
        <position position="71"/>
    </location>
</feature>
<keyword evidence="4 13" id="KW-0479">Metal-binding</keyword>
<dbReference type="NCBIfam" id="TIGR00228">
    <property type="entry name" value="ruvC"/>
    <property type="match status" value="1"/>
</dbReference>
<sequence>MASEKIILGIDPGTTIMGFGIIKVTGKKMQFIQMNELLLKKYDDPYTKLKLIFERTLELIDTYHPDEIAIEAPFFGKNVQSMLKLGRAQGVAMAAGLSRQIPITEYLPKKIKMAITGNGNASKEQVAKMLQSVLGLKTLPKNLDSTDGLAAAVCHFYNEGRVDVGKSYTGWSAFVKQNSPQNPKGETPVVNLRKKK</sequence>
<dbReference type="GO" id="GO:0008821">
    <property type="term" value="F:crossover junction DNA endonuclease activity"/>
    <property type="evidence" value="ECO:0007669"/>
    <property type="project" value="UniProtKB-UniRule"/>
</dbReference>
<keyword evidence="8 13" id="KW-0460">Magnesium</keyword>
<comment type="catalytic activity">
    <reaction evidence="12 13">
        <text>Endonucleolytic cleavage at a junction such as a reciprocal single-stranded crossover between two homologous DNA duplexes (Holliday junction).</text>
        <dbReference type="EC" id="3.1.21.10"/>
    </reaction>
</comment>
<keyword evidence="2 13" id="KW-0963">Cytoplasm</keyword>
<reference evidence="15 16" key="1">
    <citation type="journal article" date="2006" name="Int. J. Syst. Evol. Microbiol.">
        <title>Costertonia aggregata gen. nov., sp. nov., a mesophilic marine bacterium of the family Flavobacteriaceae, isolated from a mature biofilm.</title>
        <authorList>
            <person name="Kwon K.K."/>
            <person name="Lee Y.K."/>
            <person name="Lee H.K."/>
        </authorList>
    </citation>
    <scope>NUCLEOTIDE SEQUENCE [LARGE SCALE GENOMIC DNA]</scope>
    <source>
        <strain evidence="15 16">KCCM 42265</strain>
    </source>
</reference>
<keyword evidence="7 13" id="KW-0378">Hydrolase</keyword>